<name>A0AAJ7L5F5_9ACAR</name>
<accession>A0AAJ7L5F5</accession>
<dbReference type="RefSeq" id="XP_018496280.1">
    <property type="nucleotide sequence ID" value="XM_018640764.1"/>
</dbReference>
<evidence type="ECO:0000256" key="4">
    <source>
        <dbReference type="ARBA" id="ARBA00023242"/>
    </source>
</evidence>
<protein>
    <recommendedName>
        <fullName evidence="6">U6 snRNA phosphodiesterase 1</fullName>
    </recommendedName>
    <alternativeName>
        <fullName evidence="7">3'-5' RNA exonuclease USB1</fullName>
    </alternativeName>
</protein>
<dbReference type="InterPro" id="IPR027521">
    <property type="entry name" value="Usb1"/>
</dbReference>
<evidence type="ECO:0000256" key="8">
    <source>
        <dbReference type="SAM" id="MobiDB-lite"/>
    </source>
</evidence>
<gene>
    <name evidence="10 11 12 13" type="primary">LOC100903429</name>
</gene>
<evidence type="ECO:0000313" key="9">
    <source>
        <dbReference type="Proteomes" id="UP000694867"/>
    </source>
</evidence>
<dbReference type="Pfam" id="PF09749">
    <property type="entry name" value="HVSL"/>
    <property type="match status" value="1"/>
</dbReference>
<keyword evidence="1" id="KW-0540">Nuclease</keyword>
<dbReference type="RefSeq" id="XP_003746611.1">
    <property type="nucleotide sequence ID" value="XM_003746563.2"/>
</dbReference>
<dbReference type="PANTHER" id="PTHR13522">
    <property type="entry name" value="U6 SNRNA PHOSPHODIESTERASE 1"/>
    <property type="match status" value="1"/>
</dbReference>
<dbReference type="Gene3D" id="3.90.1140.10">
    <property type="entry name" value="Cyclic phosphodiesterase"/>
    <property type="match status" value="1"/>
</dbReference>
<feature type="region of interest" description="Disordered" evidence="8">
    <location>
        <begin position="1"/>
        <end position="40"/>
    </location>
</feature>
<evidence type="ECO:0000313" key="11">
    <source>
        <dbReference type="RefSeq" id="XP_018496278.1"/>
    </source>
</evidence>
<reference evidence="10 11" key="1">
    <citation type="submission" date="2025-04" db="UniProtKB">
        <authorList>
            <consortium name="RefSeq"/>
        </authorList>
    </citation>
    <scope>IDENTIFICATION</scope>
</reference>
<keyword evidence="9" id="KW-1185">Reference proteome</keyword>
<keyword evidence="3" id="KW-0456">Lyase</keyword>
<evidence type="ECO:0000256" key="7">
    <source>
        <dbReference type="ARBA" id="ARBA00030030"/>
    </source>
</evidence>
<sequence length="283" mass="32283">MSLAQLTCAYDSHTSSEGSNSSNSGESSSGPTTIPQYPPCKKNKLELPKEISGMFPSRNWTDEPEKHGGRRRAFEHEQGVWASHFFVQTCDKEYMDDVQKIACDTVPFLRRSDTAQSHISLSKTLKCRYHWIKPLYSYVRQGIQTRKPFLVSFSRFSVYENEEKNTCFLALDADIGANDLKDLSGRVDNALDHFNLPHFYHQPRFHVSIGWVPMHRKNDLLKSLADLQRELDDYCLSVELAGVVDRLCFRSGCKLYEIPLGIEIPHMQYTSSEAPAKGKPKNN</sequence>
<dbReference type="SUPFAM" id="SSF55144">
    <property type="entry name" value="LigT-like"/>
    <property type="match status" value="1"/>
</dbReference>
<dbReference type="GeneID" id="100903429"/>
<feature type="compositionally biased region" description="Low complexity" evidence="8">
    <location>
        <begin position="15"/>
        <end position="30"/>
    </location>
</feature>
<dbReference type="AlphaFoldDB" id="A0AAJ7L5F5"/>
<dbReference type="KEGG" id="goe:100903429"/>
<dbReference type="GO" id="GO:0000175">
    <property type="term" value="F:3'-5'-RNA exonuclease activity"/>
    <property type="evidence" value="ECO:0007669"/>
    <property type="project" value="TreeGrafter"/>
</dbReference>
<proteinExistence type="predicted"/>
<dbReference type="PANTHER" id="PTHR13522:SF3">
    <property type="entry name" value="U6 SNRNA PHOSPHODIESTERASE 1"/>
    <property type="match status" value="1"/>
</dbReference>
<evidence type="ECO:0000256" key="5">
    <source>
        <dbReference type="ARBA" id="ARBA00029300"/>
    </source>
</evidence>
<organism evidence="9 12">
    <name type="scientific">Galendromus occidentalis</name>
    <name type="common">western predatory mite</name>
    <dbReference type="NCBI Taxonomy" id="34638"/>
    <lineage>
        <taxon>Eukaryota</taxon>
        <taxon>Metazoa</taxon>
        <taxon>Ecdysozoa</taxon>
        <taxon>Arthropoda</taxon>
        <taxon>Chelicerata</taxon>
        <taxon>Arachnida</taxon>
        <taxon>Acari</taxon>
        <taxon>Parasitiformes</taxon>
        <taxon>Mesostigmata</taxon>
        <taxon>Gamasina</taxon>
        <taxon>Phytoseioidea</taxon>
        <taxon>Phytoseiidae</taxon>
        <taxon>Typhlodrominae</taxon>
        <taxon>Galendromus</taxon>
    </lineage>
</organism>
<dbReference type="GO" id="GO:0016829">
    <property type="term" value="F:lyase activity"/>
    <property type="evidence" value="ECO:0007669"/>
    <property type="project" value="UniProtKB-KW"/>
</dbReference>
<dbReference type="InterPro" id="IPR009097">
    <property type="entry name" value="Cyclic_Pdiesterase"/>
</dbReference>
<evidence type="ECO:0000256" key="6">
    <source>
        <dbReference type="ARBA" id="ARBA00029543"/>
    </source>
</evidence>
<keyword evidence="4" id="KW-0539">Nucleus</keyword>
<dbReference type="RefSeq" id="XP_018496279.1">
    <property type="nucleotide sequence ID" value="XM_018640763.1"/>
</dbReference>
<evidence type="ECO:0000256" key="1">
    <source>
        <dbReference type="ARBA" id="ARBA00022722"/>
    </source>
</evidence>
<dbReference type="GO" id="GO:0005634">
    <property type="term" value="C:nucleus"/>
    <property type="evidence" value="ECO:0007669"/>
    <property type="project" value="TreeGrafter"/>
</dbReference>
<evidence type="ECO:0000256" key="2">
    <source>
        <dbReference type="ARBA" id="ARBA00022801"/>
    </source>
</evidence>
<evidence type="ECO:0000313" key="12">
    <source>
        <dbReference type="RefSeq" id="XP_018496279.1"/>
    </source>
</evidence>
<evidence type="ECO:0000256" key="3">
    <source>
        <dbReference type="ARBA" id="ARBA00023239"/>
    </source>
</evidence>
<dbReference type="RefSeq" id="XP_018496278.1">
    <property type="nucleotide sequence ID" value="XM_018640762.1"/>
</dbReference>
<dbReference type="Proteomes" id="UP000694867">
    <property type="component" value="Unplaced"/>
</dbReference>
<dbReference type="GO" id="GO:0034477">
    <property type="term" value="P:U6 snRNA 3'-end processing"/>
    <property type="evidence" value="ECO:0007669"/>
    <property type="project" value="InterPro"/>
</dbReference>
<evidence type="ECO:0000313" key="13">
    <source>
        <dbReference type="RefSeq" id="XP_018496280.1"/>
    </source>
</evidence>
<evidence type="ECO:0000313" key="10">
    <source>
        <dbReference type="RefSeq" id="XP_003746611.1"/>
    </source>
</evidence>
<comment type="catalytic activity">
    <reaction evidence="5">
        <text>a 3'-end uridylyl-uridine-RNA = a 3'-end 2',3'-cyclophospho-uridine-RNA + uridine</text>
        <dbReference type="Rhea" id="RHEA:46052"/>
        <dbReference type="Rhea" id="RHEA-COMP:17384"/>
        <dbReference type="Rhea" id="RHEA-COMP:17385"/>
        <dbReference type="ChEBI" id="CHEBI:16704"/>
        <dbReference type="ChEBI" id="CHEBI:85643"/>
        <dbReference type="ChEBI" id="CHEBI:85644"/>
    </reaction>
    <physiologicalReaction direction="left-to-right" evidence="5">
        <dbReference type="Rhea" id="RHEA:46053"/>
    </physiologicalReaction>
</comment>
<keyword evidence="2" id="KW-0378">Hydrolase</keyword>